<evidence type="ECO:0000313" key="3">
    <source>
        <dbReference type="Proteomes" id="UP001527866"/>
    </source>
</evidence>
<dbReference type="EMBL" id="JAQFWQ010000008">
    <property type="protein sequence ID" value="MDA2809946.1"/>
    <property type="molecule type" value="Genomic_DNA"/>
</dbReference>
<dbReference type="SUPFAM" id="SSF81901">
    <property type="entry name" value="HCP-like"/>
    <property type="match status" value="1"/>
</dbReference>
<dbReference type="CDD" id="cd06503">
    <property type="entry name" value="ATP-synt_Fo_b"/>
    <property type="match status" value="1"/>
</dbReference>
<keyword evidence="3" id="KW-1185">Reference proteome</keyword>
<dbReference type="Gene3D" id="1.25.40.10">
    <property type="entry name" value="Tetratricopeptide repeat domain"/>
    <property type="match status" value="1"/>
</dbReference>
<evidence type="ECO:0000313" key="2">
    <source>
        <dbReference type="EMBL" id="MDA2809946.1"/>
    </source>
</evidence>
<gene>
    <name evidence="2" type="ORF">O4J56_04790</name>
</gene>
<proteinExistence type="predicted"/>
<protein>
    <submittedName>
        <fullName evidence="2">ATP synthase F0 subunit B</fullName>
    </submittedName>
</protein>
<dbReference type="RefSeq" id="WP_270683840.1">
    <property type="nucleotide sequence ID" value="NZ_JAQFWQ010000008.1"/>
</dbReference>
<feature type="region of interest" description="Disordered" evidence="1">
    <location>
        <begin position="159"/>
        <end position="181"/>
    </location>
</feature>
<dbReference type="Proteomes" id="UP001527866">
    <property type="component" value="Unassembled WGS sequence"/>
</dbReference>
<evidence type="ECO:0000256" key="1">
    <source>
        <dbReference type="SAM" id="MobiDB-lite"/>
    </source>
</evidence>
<comment type="caution">
    <text evidence="2">The sequence shown here is derived from an EMBL/GenBank/DDBJ whole genome shotgun (WGS) entry which is preliminary data.</text>
</comment>
<reference evidence="2 3" key="1">
    <citation type="submission" date="2023-01" db="EMBL/GenBank/DDBJ databases">
        <title>Draft genome sequence of Nocardiopsis sp. RSe5-2 isolated from halophytes.</title>
        <authorList>
            <person name="Duangmal K."/>
            <person name="Chantavorakit T."/>
        </authorList>
    </citation>
    <scope>NUCLEOTIDE SEQUENCE [LARGE SCALE GENOMIC DNA]</scope>
    <source>
        <strain evidence="2 3">RSe5-2</strain>
    </source>
</reference>
<dbReference type="InterPro" id="IPR011990">
    <property type="entry name" value="TPR-like_helical_dom_sf"/>
</dbReference>
<sequence length="218" mass="24173">MEIGPGTEDLAVEEASDREEFSELLRALRARAGSPSLRTLEKETATAARPLVPLRRSSFAEVLQGQRFPQRAVLATFLHTCGVQGAEAQRWMRAWERLAPAYAPANRNEDDRAEQERAAEAVLEQVQTEAAEVVAQARRQAEHEAKQIRARALKEAQRIREQSSPEIGALPEGVEKQDRPARSGHVGAMFNLGRLLEQRGDTLMAAHWYEKAAEAEGG</sequence>
<name>A0ABT4TZU1_9ACTN</name>
<organism evidence="2 3">
    <name type="scientific">Nocardiopsis endophytica</name>
    <dbReference type="NCBI Taxonomy" id="3018445"/>
    <lineage>
        <taxon>Bacteria</taxon>
        <taxon>Bacillati</taxon>
        <taxon>Actinomycetota</taxon>
        <taxon>Actinomycetes</taxon>
        <taxon>Streptosporangiales</taxon>
        <taxon>Nocardiopsidaceae</taxon>
        <taxon>Nocardiopsis</taxon>
    </lineage>
</organism>
<accession>A0ABT4TZU1</accession>